<dbReference type="PANTHER" id="PTHR34778">
    <property type="entry name" value="OS02G0580700 PROTEIN"/>
    <property type="match status" value="1"/>
</dbReference>
<proteinExistence type="predicted"/>
<feature type="region of interest" description="Disordered" evidence="2">
    <location>
        <begin position="399"/>
        <end position="429"/>
    </location>
</feature>
<gene>
    <name evidence="4" type="ORF">E3N88_39385</name>
</gene>
<feature type="domain" description="Reverse transcriptase Ty1/copia-type" evidence="3">
    <location>
        <begin position="497"/>
        <end position="714"/>
    </location>
</feature>
<accession>A0A5N6LWM6</accession>
<dbReference type="InterPro" id="IPR043128">
    <property type="entry name" value="Rev_trsase/Diguanyl_cyclase"/>
</dbReference>
<evidence type="ECO:0000313" key="4">
    <source>
        <dbReference type="EMBL" id="KAD2806008.1"/>
    </source>
</evidence>
<dbReference type="Gene3D" id="3.30.70.270">
    <property type="match status" value="1"/>
</dbReference>
<name>A0A5N6LWM6_9ASTR</name>
<keyword evidence="5" id="KW-1185">Reference proteome</keyword>
<dbReference type="InterPro" id="IPR043502">
    <property type="entry name" value="DNA/RNA_pol_sf"/>
</dbReference>
<evidence type="ECO:0000313" key="5">
    <source>
        <dbReference type="Proteomes" id="UP000326396"/>
    </source>
</evidence>
<feature type="compositionally biased region" description="Acidic residues" evidence="2">
    <location>
        <begin position="399"/>
        <end position="409"/>
    </location>
</feature>
<organism evidence="4 5">
    <name type="scientific">Mikania micrantha</name>
    <name type="common">bitter vine</name>
    <dbReference type="NCBI Taxonomy" id="192012"/>
    <lineage>
        <taxon>Eukaryota</taxon>
        <taxon>Viridiplantae</taxon>
        <taxon>Streptophyta</taxon>
        <taxon>Embryophyta</taxon>
        <taxon>Tracheophyta</taxon>
        <taxon>Spermatophyta</taxon>
        <taxon>Magnoliopsida</taxon>
        <taxon>eudicotyledons</taxon>
        <taxon>Gunneridae</taxon>
        <taxon>Pentapetalae</taxon>
        <taxon>asterids</taxon>
        <taxon>campanulids</taxon>
        <taxon>Asterales</taxon>
        <taxon>Asteraceae</taxon>
        <taxon>Asteroideae</taxon>
        <taxon>Heliantheae alliance</taxon>
        <taxon>Eupatorieae</taxon>
        <taxon>Mikania</taxon>
    </lineage>
</organism>
<dbReference type="Gene3D" id="3.10.10.10">
    <property type="entry name" value="HIV Type 1 Reverse Transcriptase, subunit A, domain 1"/>
    <property type="match status" value="1"/>
</dbReference>
<dbReference type="InterPro" id="IPR013103">
    <property type="entry name" value="RVT_2"/>
</dbReference>
<evidence type="ECO:0000256" key="2">
    <source>
        <dbReference type="SAM" id="MobiDB-lite"/>
    </source>
</evidence>
<reference evidence="4 5" key="1">
    <citation type="submission" date="2019-05" db="EMBL/GenBank/DDBJ databases">
        <title>Mikania micrantha, genome provides insights into the molecular mechanism of rapid growth.</title>
        <authorList>
            <person name="Liu B."/>
        </authorList>
    </citation>
    <scope>NUCLEOTIDE SEQUENCE [LARGE SCALE GENOMIC DNA]</scope>
    <source>
        <strain evidence="4">NLD-2019</strain>
        <tissue evidence="4">Leaf</tissue>
    </source>
</reference>
<dbReference type="PANTHER" id="PTHR34778:SF7">
    <property type="match status" value="1"/>
</dbReference>
<dbReference type="EMBL" id="SZYD01000018">
    <property type="protein sequence ID" value="KAD2806008.1"/>
    <property type="molecule type" value="Genomic_DNA"/>
</dbReference>
<evidence type="ECO:0000259" key="3">
    <source>
        <dbReference type="Pfam" id="PF07727"/>
    </source>
</evidence>
<comment type="caution">
    <text evidence="4">The sequence shown here is derived from an EMBL/GenBank/DDBJ whole genome shotgun (WGS) entry which is preliminary data.</text>
</comment>
<dbReference type="SUPFAM" id="SSF56672">
    <property type="entry name" value="DNA/RNA polymerases"/>
    <property type="match status" value="1"/>
</dbReference>
<protein>
    <recommendedName>
        <fullName evidence="3">Reverse transcriptase Ty1/copia-type domain-containing protein</fullName>
    </recommendedName>
</protein>
<dbReference type="AlphaFoldDB" id="A0A5N6LWM6"/>
<dbReference type="Pfam" id="PF07727">
    <property type="entry name" value="RVT_2"/>
    <property type="match status" value="1"/>
</dbReference>
<keyword evidence="1" id="KW-0175">Coiled coil</keyword>
<feature type="coiled-coil region" evidence="1">
    <location>
        <begin position="79"/>
        <end position="113"/>
    </location>
</feature>
<evidence type="ECO:0000256" key="1">
    <source>
        <dbReference type="SAM" id="Coils"/>
    </source>
</evidence>
<dbReference type="Proteomes" id="UP000326396">
    <property type="component" value="Linkage Group LG8"/>
</dbReference>
<sequence length="714" mass="81286">MDADERLKALQKAYADMILNTEKEAAARIMVSERKAVRYEYELKHAKEDAIQMLLRLKKTMDCKTSEAAVASCMQEKKIEELEAQLQEAEDIVKDLREELRAVEAELKKFSQIKEVKRMIQGDNAPTCEPVPFTPSEIQPNSYTDQTDKSQKLFNPLFTFKTSLIGNEDLPSIILRSKETELYRNACTQRIRACEHTTHDKNSFIVQENGINTYINPKLISQADEVLEKELVLEEVKEIDIAAENSCLTSLNSVKHTNEIPIHENLVRMCNSQSTSGEEVMPPRQEKDEGGLPLMSTELKICKTEVPSQPLTDRVIKYTFQRKRKRGSLIGGSGYSEGSHDNQTAHVGSVKGNLIGVSTPEKMRLSQVAFQFYVRPSTSENLNNGTDDPVATHEQTNVEDLETSEDEFEWSNPESTVKERGPALPREPTDQDYAYDPTVAPNEVQDDTPVRGLTSLNELYEVELMLTDNEPTRYSEAKDNKEWQEAMRTEMASIEKNQTWNLTDLPAGSKVVGLKWVFRKKRDAEGKILKHKARLVAKGYVQQYGVDYEEVFAPVARMETVRLILAIVAQQGWFVHHLDVKTTFLHGDLKEQVFVCQPEGFEKKGAERKVYRLSKALYGLKQAPRAWNTKLDSVLKVLGFVKCKQEPTVYKRGQKKTIIMGVYVDDLLLTGQNEQEFNKVKEQLEENFEMSDLGLLNYYLGIEVRQDKSGISIC</sequence>
<dbReference type="OrthoDB" id="657513at2759"/>